<gene>
    <name evidence="1" type="ORF">GALL_89610</name>
</gene>
<dbReference type="EMBL" id="MLJW01000029">
    <property type="protein sequence ID" value="OIR08966.1"/>
    <property type="molecule type" value="Genomic_DNA"/>
</dbReference>
<protein>
    <submittedName>
        <fullName evidence="1">Uncharacterized protein</fullName>
    </submittedName>
</protein>
<accession>A0A1J5T9Z6</accession>
<proteinExistence type="predicted"/>
<reference evidence="1" key="1">
    <citation type="submission" date="2016-10" db="EMBL/GenBank/DDBJ databases">
        <title>Sequence of Gallionella enrichment culture.</title>
        <authorList>
            <person name="Poehlein A."/>
            <person name="Muehling M."/>
            <person name="Daniel R."/>
        </authorList>
    </citation>
    <scope>NUCLEOTIDE SEQUENCE</scope>
</reference>
<organism evidence="1">
    <name type="scientific">mine drainage metagenome</name>
    <dbReference type="NCBI Taxonomy" id="410659"/>
    <lineage>
        <taxon>unclassified sequences</taxon>
        <taxon>metagenomes</taxon>
        <taxon>ecological metagenomes</taxon>
    </lineage>
</organism>
<sequence length="73" mass="8336">MATTMNMSGYEIERDAVADEEYGDEVIYAGWNPQLASVGDRPVREMNKHSLFPGELATADIDAFLQQMYKYQR</sequence>
<name>A0A1J5T9Z6_9ZZZZ</name>
<dbReference type="AlphaFoldDB" id="A0A1J5T9Z6"/>
<evidence type="ECO:0000313" key="1">
    <source>
        <dbReference type="EMBL" id="OIR08966.1"/>
    </source>
</evidence>
<comment type="caution">
    <text evidence="1">The sequence shown here is derived from an EMBL/GenBank/DDBJ whole genome shotgun (WGS) entry which is preliminary data.</text>
</comment>